<evidence type="ECO:0000313" key="2">
    <source>
        <dbReference type="EMBL" id="PRP84390.1"/>
    </source>
</evidence>
<feature type="chain" id="PRO_5015190792" evidence="1">
    <location>
        <begin position="17"/>
        <end position="194"/>
    </location>
</feature>
<feature type="signal peptide" evidence="1">
    <location>
        <begin position="1"/>
        <end position="16"/>
    </location>
</feature>
<accession>A0A2P6NK99</accession>
<name>A0A2P6NK99_9EUKA</name>
<dbReference type="Proteomes" id="UP000241769">
    <property type="component" value="Unassembled WGS sequence"/>
</dbReference>
<organism evidence="2 3">
    <name type="scientific">Planoprotostelium fungivorum</name>
    <dbReference type="NCBI Taxonomy" id="1890364"/>
    <lineage>
        <taxon>Eukaryota</taxon>
        <taxon>Amoebozoa</taxon>
        <taxon>Evosea</taxon>
        <taxon>Variosea</taxon>
        <taxon>Cavosteliida</taxon>
        <taxon>Cavosteliaceae</taxon>
        <taxon>Planoprotostelium</taxon>
    </lineage>
</organism>
<keyword evidence="3" id="KW-1185">Reference proteome</keyword>
<reference evidence="2 3" key="1">
    <citation type="journal article" date="2018" name="Genome Biol. Evol.">
        <title>Multiple Roots of Fruiting Body Formation in Amoebozoa.</title>
        <authorList>
            <person name="Hillmann F."/>
            <person name="Forbes G."/>
            <person name="Novohradska S."/>
            <person name="Ferling I."/>
            <person name="Riege K."/>
            <person name="Groth M."/>
            <person name="Westermann M."/>
            <person name="Marz M."/>
            <person name="Spaller T."/>
            <person name="Winckler T."/>
            <person name="Schaap P."/>
            <person name="Glockner G."/>
        </authorList>
    </citation>
    <scope>NUCLEOTIDE SEQUENCE [LARGE SCALE GENOMIC DNA]</scope>
    <source>
        <strain evidence="2 3">Jena</strain>
    </source>
</reference>
<sequence length="194" mass="19432">MLSVILLLTLTSSVAGQFALFYNYPNASCTGTTKASSSALNICTVSSGNAYFANTSLSLSLNACTQYPDGFDTGYYFAATGNTFSRAQPGSADTITETYNSNTSCSASTFVETGITYGNGCSSSTTHGCRVDTTNGGSTTVSCGSGSYAFPTATGTTASSGNSTGTSGSTGRGSGVAVAFSASLLLGSLLLFVL</sequence>
<dbReference type="InParanoid" id="A0A2P6NK99"/>
<keyword evidence="1" id="KW-0732">Signal</keyword>
<evidence type="ECO:0000256" key="1">
    <source>
        <dbReference type="SAM" id="SignalP"/>
    </source>
</evidence>
<comment type="caution">
    <text evidence="2">The sequence shown here is derived from an EMBL/GenBank/DDBJ whole genome shotgun (WGS) entry which is preliminary data.</text>
</comment>
<proteinExistence type="predicted"/>
<evidence type="ECO:0000313" key="3">
    <source>
        <dbReference type="Proteomes" id="UP000241769"/>
    </source>
</evidence>
<dbReference type="EMBL" id="MDYQ01000064">
    <property type="protein sequence ID" value="PRP84390.1"/>
    <property type="molecule type" value="Genomic_DNA"/>
</dbReference>
<gene>
    <name evidence="2" type="ORF">PROFUN_08255</name>
</gene>
<dbReference type="AlphaFoldDB" id="A0A2P6NK99"/>
<protein>
    <submittedName>
        <fullName evidence="2">Uncharacterized protein</fullName>
    </submittedName>
</protein>